<dbReference type="AlphaFoldDB" id="X1MDD7"/>
<gene>
    <name evidence="1" type="ORF">S06H3_13718</name>
</gene>
<dbReference type="EMBL" id="BARV01006697">
    <property type="protein sequence ID" value="GAI16091.1"/>
    <property type="molecule type" value="Genomic_DNA"/>
</dbReference>
<comment type="caution">
    <text evidence="1">The sequence shown here is derived from an EMBL/GenBank/DDBJ whole genome shotgun (WGS) entry which is preliminary data.</text>
</comment>
<protein>
    <submittedName>
        <fullName evidence="1">Uncharacterized protein</fullName>
    </submittedName>
</protein>
<organism evidence="1">
    <name type="scientific">marine sediment metagenome</name>
    <dbReference type="NCBI Taxonomy" id="412755"/>
    <lineage>
        <taxon>unclassified sequences</taxon>
        <taxon>metagenomes</taxon>
        <taxon>ecological metagenomes</taxon>
    </lineage>
</organism>
<sequence>MAKWKDKMKEWGGGDLTFLSSDGEIIMFVVVDEPQLLKGKFKGNPQERIGCPVVTDEGFVLFITGKRVARKLSKFEDRFKDTAFMVVRHGESGDINASYEVSVLDNEAKTEQLFAIAKKEYKPPLLKQAIKDAKEIMAA</sequence>
<reference evidence="1" key="1">
    <citation type="journal article" date="2014" name="Front. Microbiol.">
        <title>High frequency of phylogenetically diverse reductive dehalogenase-homologous genes in deep subseafloor sedimentary metagenomes.</title>
        <authorList>
            <person name="Kawai M."/>
            <person name="Futagami T."/>
            <person name="Toyoda A."/>
            <person name="Takaki Y."/>
            <person name="Nishi S."/>
            <person name="Hori S."/>
            <person name="Arai W."/>
            <person name="Tsubouchi T."/>
            <person name="Morono Y."/>
            <person name="Uchiyama I."/>
            <person name="Ito T."/>
            <person name="Fujiyama A."/>
            <person name="Inagaki F."/>
            <person name="Takami H."/>
        </authorList>
    </citation>
    <scope>NUCLEOTIDE SEQUENCE</scope>
    <source>
        <strain evidence="1">Expedition CK06-06</strain>
    </source>
</reference>
<name>X1MDD7_9ZZZZ</name>
<evidence type="ECO:0000313" key="1">
    <source>
        <dbReference type="EMBL" id="GAI16091.1"/>
    </source>
</evidence>
<proteinExistence type="predicted"/>
<accession>X1MDD7</accession>